<name>A0ABR3ZM81_9PEZI</name>
<keyword evidence="1" id="KW-1133">Transmembrane helix</keyword>
<reference evidence="2 3" key="1">
    <citation type="journal article" date="2024" name="IMA Fungus">
        <title>IMA Genome - F19 : A genome assembly and annotation guide to empower mycologists, including annotated draft genome sequences of Ceratocystis pirilliformis, Diaporthe australafricana, Fusarium ophioides, Paecilomyces lecythidis, and Sporothrix stenoceras.</title>
        <authorList>
            <person name="Aylward J."/>
            <person name="Wilson A.M."/>
            <person name="Visagie C.M."/>
            <person name="Spraker J."/>
            <person name="Barnes I."/>
            <person name="Buitendag C."/>
            <person name="Ceriani C."/>
            <person name="Del Mar Angel L."/>
            <person name="du Plessis D."/>
            <person name="Fuchs T."/>
            <person name="Gasser K."/>
            <person name="Kramer D."/>
            <person name="Li W."/>
            <person name="Munsamy K."/>
            <person name="Piso A."/>
            <person name="Price J.L."/>
            <person name="Sonnekus B."/>
            <person name="Thomas C."/>
            <person name="van der Nest A."/>
            <person name="van Dijk A."/>
            <person name="van Heerden A."/>
            <person name="van Vuuren N."/>
            <person name="Yilmaz N."/>
            <person name="Duong T.A."/>
            <person name="van der Merwe N.A."/>
            <person name="Wingfield M.J."/>
            <person name="Wingfield B.D."/>
        </authorList>
    </citation>
    <scope>NUCLEOTIDE SEQUENCE [LARGE SCALE GENOMIC DNA]</scope>
    <source>
        <strain evidence="2 3">CMW 5346</strain>
    </source>
</reference>
<dbReference type="EMBL" id="JAWCUI010000006">
    <property type="protein sequence ID" value="KAL1901808.1"/>
    <property type="molecule type" value="Genomic_DNA"/>
</dbReference>
<sequence length="248" mass="25457">MAAGLPAAAAVAGALPPFSEDDDDMEDAPPATRVKAERLVAPFWYDEDDDVDMFTPTPAAPALPTVLVEPQATSVAGALLVPSDLAPLPCYHCFRAAFSGSGPWRLLRVCLWADPSVAPTPLAAARAIAGLRLSGHFGHCACRAGSRRPRGRRRVGACSAGLRVEGGAGVDGHKRGFGLSGAIPNKIKEAEYAHVAALTRSAVAMAIGGRAFLLRLRPEGAEAAAVAGALVVVVVVVVVAVVDLNLGS</sequence>
<accession>A0ABR3ZM81</accession>
<evidence type="ECO:0000313" key="2">
    <source>
        <dbReference type="EMBL" id="KAL1901808.1"/>
    </source>
</evidence>
<feature type="transmembrane region" description="Helical" evidence="1">
    <location>
        <begin position="225"/>
        <end position="246"/>
    </location>
</feature>
<keyword evidence="1" id="KW-0472">Membrane</keyword>
<evidence type="ECO:0000256" key="1">
    <source>
        <dbReference type="SAM" id="Phobius"/>
    </source>
</evidence>
<protein>
    <submittedName>
        <fullName evidence="2">Uncharacterized protein</fullName>
    </submittedName>
</protein>
<dbReference type="Proteomes" id="UP001583186">
    <property type="component" value="Unassembled WGS sequence"/>
</dbReference>
<keyword evidence="3" id="KW-1185">Reference proteome</keyword>
<gene>
    <name evidence="2" type="ORF">Sste5346_001511</name>
</gene>
<keyword evidence="1" id="KW-0812">Transmembrane</keyword>
<proteinExistence type="predicted"/>
<evidence type="ECO:0000313" key="3">
    <source>
        <dbReference type="Proteomes" id="UP001583186"/>
    </source>
</evidence>
<organism evidence="2 3">
    <name type="scientific">Sporothrix stenoceras</name>
    <dbReference type="NCBI Taxonomy" id="5173"/>
    <lineage>
        <taxon>Eukaryota</taxon>
        <taxon>Fungi</taxon>
        <taxon>Dikarya</taxon>
        <taxon>Ascomycota</taxon>
        <taxon>Pezizomycotina</taxon>
        <taxon>Sordariomycetes</taxon>
        <taxon>Sordariomycetidae</taxon>
        <taxon>Ophiostomatales</taxon>
        <taxon>Ophiostomataceae</taxon>
        <taxon>Sporothrix</taxon>
    </lineage>
</organism>
<comment type="caution">
    <text evidence="2">The sequence shown here is derived from an EMBL/GenBank/DDBJ whole genome shotgun (WGS) entry which is preliminary data.</text>
</comment>